<keyword evidence="3" id="KW-1185">Reference proteome</keyword>
<dbReference type="RefSeq" id="XP_036628877.1">
    <property type="nucleotide sequence ID" value="XM_036779488.1"/>
</dbReference>
<feature type="compositionally biased region" description="Polar residues" evidence="1">
    <location>
        <begin position="56"/>
        <end position="65"/>
    </location>
</feature>
<sequence>MQTNSNQAVKALSDIWHPQDIPSVFLTSSRATVPPTPPPLQTPSTLLRDTCRRNVQLPSPISPSTRKPPLPLDSSSDVSEIRRQPYHRHFC</sequence>
<dbReference type="GeneID" id="59379812"/>
<reference evidence="2" key="1">
    <citation type="submission" date="2019-07" db="EMBL/GenBank/DDBJ databases">
        <authorList>
            <person name="Palmer J.M."/>
        </authorList>
    </citation>
    <scope>NUCLEOTIDE SEQUENCE</scope>
    <source>
        <strain evidence="2">PC9</strain>
    </source>
</reference>
<organism evidence="2 3">
    <name type="scientific">Pleurotus ostreatus</name>
    <name type="common">Oyster mushroom</name>
    <name type="synonym">White-rot fungus</name>
    <dbReference type="NCBI Taxonomy" id="5322"/>
    <lineage>
        <taxon>Eukaryota</taxon>
        <taxon>Fungi</taxon>
        <taxon>Dikarya</taxon>
        <taxon>Basidiomycota</taxon>
        <taxon>Agaricomycotina</taxon>
        <taxon>Agaricomycetes</taxon>
        <taxon>Agaricomycetidae</taxon>
        <taxon>Agaricales</taxon>
        <taxon>Pleurotineae</taxon>
        <taxon>Pleurotaceae</taxon>
        <taxon>Pleurotus</taxon>
    </lineage>
</organism>
<proteinExistence type="predicted"/>
<name>A0A8H6ZMU9_PLEOS</name>
<gene>
    <name evidence="2" type="ORF">PC9H_009994</name>
</gene>
<dbReference type="EMBL" id="JACETU010000007">
    <property type="protein sequence ID" value="KAF7424683.1"/>
    <property type="molecule type" value="Genomic_DNA"/>
</dbReference>
<dbReference type="VEuPathDB" id="FungiDB:PC9H_009994"/>
<feature type="region of interest" description="Disordered" evidence="1">
    <location>
        <begin position="55"/>
        <end position="91"/>
    </location>
</feature>
<protein>
    <submittedName>
        <fullName evidence="2">Uncharacterized protein</fullName>
    </submittedName>
</protein>
<dbReference type="Proteomes" id="UP000623687">
    <property type="component" value="Unassembled WGS sequence"/>
</dbReference>
<evidence type="ECO:0000313" key="2">
    <source>
        <dbReference type="EMBL" id="KAF7424683.1"/>
    </source>
</evidence>
<comment type="caution">
    <text evidence="2">The sequence shown here is derived from an EMBL/GenBank/DDBJ whole genome shotgun (WGS) entry which is preliminary data.</text>
</comment>
<dbReference type="AlphaFoldDB" id="A0A8H6ZMU9"/>
<evidence type="ECO:0000313" key="3">
    <source>
        <dbReference type="Proteomes" id="UP000623687"/>
    </source>
</evidence>
<evidence type="ECO:0000256" key="1">
    <source>
        <dbReference type="SAM" id="MobiDB-lite"/>
    </source>
</evidence>
<accession>A0A8H6ZMU9</accession>